<protein>
    <submittedName>
        <fullName evidence="1">Uncharacterized protein</fullName>
    </submittedName>
</protein>
<name>A0A540NB28_MALBA</name>
<dbReference type="AlphaFoldDB" id="A0A540NB28"/>
<reference evidence="1 2" key="1">
    <citation type="journal article" date="2019" name="G3 (Bethesda)">
        <title>Sequencing of a Wild Apple (Malus baccata) Genome Unravels the Differences Between Cultivated and Wild Apple Species Regarding Disease Resistance and Cold Tolerance.</title>
        <authorList>
            <person name="Chen X."/>
        </authorList>
    </citation>
    <scope>NUCLEOTIDE SEQUENCE [LARGE SCALE GENOMIC DNA]</scope>
    <source>
        <strain evidence="2">cv. Shandingzi</strain>
        <tissue evidence="1">Leaves</tissue>
    </source>
</reference>
<evidence type="ECO:0000313" key="2">
    <source>
        <dbReference type="Proteomes" id="UP000315295"/>
    </source>
</evidence>
<evidence type="ECO:0000313" key="1">
    <source>
        <dbReference type="EMBL" id="TQE08239.1"/>
    </source>
</evidence>
<comment type="caution">
    <text evidence="1">The sequence shown here is derived from an EMBL/GenBank/DDBJ whole genome shotgun (WGS) entry which is preliminary data.</text>
</comment>
<keyword evidence="2" id="KW-1185">Reference proteome</keyword>
<organism evidence="1 2">
    <name type="scientific">Malus baccata</name>
    <name type="common">Siberian crab apple</name>
    <name type="synonym">Pyrus baccata</name>
    <dbReference type="NCBI Taxonomy" id="106549"/>
    <lineage>
        <taxon>Eukaryota</taxon>
        <taxon>Viridiplantae</taxon>
        <taxon>Streptophyta</taxon>
        <taxon>Embryophyta</taxon>
        <taxon>Tracheophyta</taxon>
        <taxon>Spermatophyta</taxon>
        <taxon>Magnoliopsida</taxon>
        <taxon>eudicotyledons</taxon>
        <taxon>Gunneridae</taxon>
        <taxon>Pentapetalae</taxon>
        <taxon>rosids</taxon>
        <taxon>fabids</taxon>
        <taxon>Rosales</taxon>
        <taxon>Rosaceae</taxon>
        <taxon>Amygdaloideae</taxon>
        <taxon>Maleae</taxon>
        <taxon>Malus</taxon>
    </lineage>
</organism>
<sequence length="124" mass="13929">MPSFKIILQLGKTIEEEDGIKFIFQLDDKDWSFRWVFIVVGVMWLLGGGHQHQVGDLGGGRIGRSDAGGDDALVKDCLVADLHKDDEGEGREKAGVGLMKKPFPKNGERKKRLIRPKSQYVLFF</sequence>
<dbReference type="EMBL" id="VIEB01000074">
    <property type="protein sequence ID" value="TQE08239.1"/>
    <property type="molecule type" value="Genomic_DNA"/>
</dbReference>
<gene>
    <name evidence="1" type="ORF">C1H46_006206</name>
</gene>
<accession>A0A540NB28</accession>
<dbReference type="Proteomes" id="UP000315295">
    <property type="component" value="Unassembled WGS sequence"/>
</dbReference>
<proteinExistence type="predicted"/>